<dbReference type="EMBL" id="CAJNOM010007358">
    <property type="protein sequence ID" value="CAF1675097.1"/>
    <property type="molecule type" value="Genomic_DNA"/>
</dbReference>
<dbReference type="AlphaFoldDB" id="A0A815ZEH9"/>
<name>A0A815ZEH9_9BILA</name>
<keyword evidence="4" id="KW-1185">Reference proteome</keyword>
<dbReference type="Proteomes" id="UP000663877">
    <property type="component" value="Unassembled WGS sequence"/>
</dbReference>
<evidence type="ECO:0000313" key="2">
    <source>
        <dbReference type="EMBL" id="CAF1583520.1"/>
    </source>
</evidence>
<evidence type="ECO:0000313" key="5">
    <source>
        <dbReference type="Proteomes" id="UP000663877"/>
    </source>
</evidence>
<reference evidence="2" key="1">
    <citation type="submission" date="2021-02" db="EMBL/GenBank/DDBJ databases">
        <authorList>
            <person name="Nowell W R."/>
        </authorList>
    </citation>
    <scope>NUCLEOTIDE SEQUENCE</scope>
</reference>
<sequence>MAANDQNSPIIKETDKEQFQTVEQIEARISSTNAKNNHTLYDSVHQNHYYNGNVTNDIYQNNYSSSHSIGRANDSIDNVIVYTKTAKETNEYLNKIAKDIHPISKTQIIREVMPQSKATNEQLVSIRFLKPPDLPPPGPLIIKEVRAPQPPTPPPIIIHECPSPPPTPPPLILRERPPTPPEPIPTETVTHYLPPTPPRPRSVIIKRYPALPEKQRKIIIERWIPYERQPERQVIVHPAQAPCPIKYPQPYYKTNPYGTPDAHIARRFEELVGRDYLVSYRSRYGSSFLVSPTPSQRDRDAGIFENSPSISSLPGYRTCPCGKSRPSSASSIHQFR</sequence>
<proteinExistence type="predicted"/>
<dbReference type="Proteomes" id="UP000663832">
    <property type="component" value="Unassembled WGS sequence"/>
</dbReference>
<protein>
    <submittedName>
        <fullName evidence="2">Uncharacterized protein</fullName>
    </submittedName>
</protein>
<evidence type="ECO:0000313" key="3">
    <source>
        <dbReference type="EMBL" id="CAF1675097.1"/>
    </source>
</evidence>
<dbReference type="OrthoDB" id="10018509at2759"/>
<evidence type="ECO:0000313" key="4">
    <source>
        <dbReference type="Proteomes" id="UP000663832"/>
    </source>
</evidence>
<comment type="caution">
    <text evidence="2">The sequence shown here is derived from an EMBL/GenBank/DDBJ whole genome shotgun (WGS) entry which is preliminary data.</text>
</comment>
<organism evidence="2 5">
    <name type="scientific">Adineta steineri</name>
    <dbReference type="NCBI Taxonomy" id="433720"/>
    <lineage>
        <taxon>Eukaryota</taxon>
        <taxon>Metazoa</taxon>
        <taxon>Spiralia</taxon>
        <taxon>Gnathifera</taxon>
        <taxon>Rotifera</taxon>
        <taxon>Eurotatoria</taxon>
        <taxon>Bdelloidea</taxon>
        <taxon>Adinetida</taxon>
        <taxon>Adinetidae</taxon>
        <taxon>Adineta</taxon>
    </lineage>
</organism>
<evidence type="ECO:0000256" key="1">
    <source>
        <dbReference type="SAM" id="MobiDB-lite"/>
    </source>
</evidence>
<dbReference type="EMBL" id="CAJNOI010006930">
    <property type="protein sequence ID" value="CAF1583520.1"/>
    <property type="molecule type" value="Genomic_DNA"/>
</dbReference>
<gene>
    <name evidence="2" type="ORF">BJG266_LOCUS48942</name>
    <name evidence="3" type="ORF">QVE165_LOCUS66020</name>
</gene>
<feature type="region of interest" description="Disordered" evidence="1">
    <location>
        <begin position="289"/>
        <end position="308"/>
    </location>
</feature>
<accession>A0A815ZEH9</accession>